<reference evidence="2" key="1">
    <citation type="submission" date="2016-05" db="EMBL/GenBank/DDBJ databases">
        <title>Comparative genomics of biotechnologically important yeasts.</title>
        <authorList>
            <consortium name="DOE Joint Genome Institute"/>
            <person name="Riley R."/>
            <person name="Haridas S."/>
            <person name="Wolfe K.H."/>
            <person name="Lopes M.R."/>
            <person name="Hittinger C.T."/>
            <person name="Goker M."/>
            <person name="Salamov A."/>
            <person name="Wisecaver J."/>
            <person name="Long T.M."/>
            <person name="Aerts A.L."/>
            <person name="Barry K."/>
            <person name="Choi C."/>
            <person name="Clum A."/>
            <person name="Coughlan A.Y."/>
            <person name="Deshpande S."/>
            <person name="Douglass A.P."/>
            <person name="Hanson S.J."/>
            <person name="Klenk H.-P."/>
            <person name="Labutti K."/>
            <person name="Lapidus A."/>
            <person name="Lindquist E."/>
            <person name="Lipzen A."/>
            <person name="Meier-Kolthoff J.P."/>
            <person name="Ohm R.A."/>
            <person name="Otillar R.P."/>
            <person name="Pangilinan J."/>
            <person name="Peng Y."/>
            <person name="Rokas A."/>
            <person name="Rosa C.A."/>
            <person name="Scheuner C."/>
            <person name="Sibirny A.A."/>
            <person name="Slot J.C."/>
            <person name="Stielow J.B."/>
            <person name="Sun H."/>
            <person name="Kurtzman C.P."/>
            <person name="Blackwell M."/>
            <person name="Grigoriev I.V."/>
            <person name="Jeffries T.W."/>
        </authorList>
    </citation>
    <scope>NUCLEOTIDE SEQUENCE [LARGE SCALE GENOMIC DNA]</scope>
    <source>
        <strain evidence="2">NRRL Y-17324</strain>
    </source>
</reference>
<dbReference type="Pfam" id="PF07247">
    <property type="entry name" value="AATase"/>
    <property type="match status" value="1"/>
</dbReference>
<proteinExistence type="predicted"/>
<accession>A0A1E4SJ54</accession>
<dbReference type="STRING" id="984487.A0A1E4SJ54"/>
<name>A0A1E4SJ54_9ASCO</name>
<dbReference type="OrthoDB" id="2150604at2759"/>
<dbReference type="InterPro" id="IPR010828">
    <property type="entry name" value="Atf2/Sli1-like"/>
</dbReference>
<dbReference type="AlphaFoldDB" id="A0A1E4SJ54"/>
<evidence type="ECO:0000313" key="2">
    <source>
        <dbReference type="Proteomes" id="UP000094285"/>
    </source>
</evidence>
<dbReference type="GeneID" id="30985851"/>
<dbReference type="GO" id="GO:0008080">
    <property type="term" value="F:N-acetyltransferase activity"/>
    <property type="evidence" value="ECO:0007669"/>
    <property type="project" value="TreeGrafter"/>
</dbReference>
<evidence type="ECO:0000313" key="1">
    <source>
        <dbReference type="EMBL" id="ODV79520.1"/>
    </source>
</evidence>
<dbReference type="Proteomes" id="UP000094285">
    <property type="component" value="Unassembled WGS sequence"/>
</dbReference>
<dbReference type="PANTHER" id="PTHR28037">
    <property type="entry name" value="ALCOHOL O-ACETYLTRANSFERASE 1-RELATED"/>
    <property type="match status" value="1"/>
</dbReference>
<sequence>MIVSRPLSPSEHFYRSRNSSGFYKSFQVTATYTNPIPQPLLSRALRKTVLDYHLLVCNVVPKNDDHWYVPLPRVLLEDLLECHSLEEFLTDGVINERFMKYANEFSFRFSDNKPLFRVLQLGDRNLSVIFEHTIADGLVGNYFHEILVENLALVEEKASDDTFLSAYGPFDDLGMKSVIFDCERDYNLIKNSLHPPIDDFVPLPRPSVVTPVNSALPMWPGRFPCSRDNVLAFKLINIDAQQARLILAKCKANKVTLTAYIEAVIVYSMQPIYGKNHYSTCKLPIALRRFIDPAKTDPQYHDILNNPKYKILGTSAHGGIAEVFEPLSEFSWELVQRIGANLAKNVQNKELMNAFFAFTTPELAIGNSPEFFEAQMRPTTQDTMKFSNLGLIDVPMYNSWSITNMVFSQDVSPPAADFMLNLVSTKVGGLNFVFSYADNKFEEGRENFDDILTAFRENLIKFAQ</sequence>
<gene>
    <name evidence="1" type="ORF">CANTADRAFT_90596</name>
</gene>
<dbReference type="RefSeq" id="XP_020064642.1">
    <property type="nucleotide sequence ID" value="XM_020211715.1"/>
</dbReference>
<dbReference type="PANTHER" id="PTHR28037:SF1">
    <property type="entry name" value="ALCOHOL O-ACETYLTRANSFERASE 1-RELATED"/>
    <property type="match status" value="1"/>
</dbReference>
<evidence type="ECO:0008006" key="3">
    <source>
        <dbReference type="Google" id="ProtNLM"/>
    </source>
</evidence>
<organism evidence="1 2">
    <name type="scientific">Suhomyces tanzawaensis NRRL Y-17324</name>
    <dbReference type="NCBI Taxonomy" id="984487"/>
    <lineage>
        <taxon>Eukaryota</taxon>
        <taxon>Fungi</taxon>
        <taxon>Dikarya</taxon>
        <taxon>Ascomycota</taxon>
        <taxon>Saccharomycotina</taxon>
        <taxon>Pichiomycetes</taxon>
        <taxon>Debaryomycetaceae</taxon>
        <taxon>Suhomyces</taxon>
    </lineage>
</organism>
<keyword evidence="2" id="KW-1185">Reference proteome</keyword>
<dbReference type="InterPro" id="IPR052058">
    <property type="entry name" value="Alcohol_O-acetyltransferase"/>
</dbReference>
<protein>
    <recommendedName>
        <fullName evidence="3">Alcohol acetyltransferase</fullName>
    </recommendedName>
</protein>
<dbReference type="EMBL" id="KV453912">
    <property type="protein sequence ID" value="ODV79520.1"/>
    <property type="molecule type" value="Genomic_DNA"/>
</dbReference>